<feature type="compositionally biased region" description="Basic and acidic residues" evidence="3">
    <location>
        <begin position="12"/>
        <end position="24"/>
    </location>
</feature>
<gene>
    <name evidence="5" type="ORF">Pmar_PMAR029277</name>
</gene>
<feature type="compositionally biased region" description="Basic residues" evidence="3">
    <location>
        <begin position="451"/>
        <end position="463"/>
    </location>
</feature>
<comment type="subcellular location">
    <subcellularLocation>
        <location evidence="1">Nucleus</location>
    </subcellularLocation>
</comment>
<evidence type="ECO:0000256" key="3">
    <source>
        <dbReference type="SAM" id="MobiDB-lite"/>
    </source>
</evidence>
<dbReference type="RefSeq" id="XP_002782416.1">
    <property type="nucleotide sequence ID" value="XM_002782370.1"/>
</dbReference>
<feature type="domain" description="RED-like N-terminal" evidence="4">
    <location>
        <begin position="70"/>
        <end position="254"/>
    </location>
</feature>
<dbReference type="AlphaFoldDB" id="C5KMQ3"/>
<dbReference type="Proteomes" id="UP000007800">
    <property type="component" value="Unassembled WGS sequence"/>
</dbReference>
<feature type="compositionally biased region" description="Basic and acidic residues" evidence="3">
    <location>
        <begin position="47"/>
        <end position="72"/>
    </location>
</feature>
<accession>C5KMQ3</accession>
<dbReference type="EMBL" id="GG674496">
    <property type="protein sequence ID" value="EER14211.1"/>
    <property type="molecule type" value="Genomic_DNA"/>
</dbReference>
<feature type="compositionally biased region" description="Polar residues" evidence="3">
    <location>
        <begin position="138"/>
        <end position="167"/>
    </location>
</feature>
<sequence length="507" mass="57191">MISSNEAFRAKLLEQSKADEEANTKKKLIQAKKKEKYRLRQRAINKAKLDNDHHQQEQHGQHEKDKESFDIEGLGYRDRVMERRKGVSNEVNAAEADWDKYNKLTVEESMYLGGDEATTHLVKGLDIQLANRIKEQIRNNNNQTEPKAEDNTTTTQQSIPNSSSSGITTCMGRSIARSLFGPGQLHPNRHGIPIIIHKQTIQIGHMPLNTKIKGSSRKFLNGKCVYNMNIDPNDVEEVIPMEVYQPIQDNEDEDGDTKLYVARYNEEISTEMIAAMLRKKTTGYHRRGIVNTLPVESNNPLSSSCVGESEIMMNKERRPMEPVDNDVDIFTNEEVNKGDGEDNNKPTTTHQWITSDSMMSRNYFKDDDNRNDDDDGIDEVAAATRLTQAVQSALAKRIENKKDEDTKLGSSRGGGGDFLASGDYDECYVGYGALQGFGHDVGMNKETFMSNKKRMRGNNKKKKQGEEGNNKGLDIDDDDVVVKKKSKMGESAQLKAIMKRVDEMNEG</sequence>
<evidence type="ECO:0000259" key="4">
    <source>
        <dbReference type="Pfam" id="PF07808"/>
    </source>
</evidence>
<evidence type="ECO:0000313" key="6">
    <source>
        <dbReference type="Proteomes" id="UP000007800"/>
    </source>
</evidence>
<protein>
    <recommendedName>
        <fullName evidence="4">RED-like N-terminal domain-containing protein</fullName>
    </recommendedName>
</protein>
<evidence type="ECO:0000256" key="2">
    <source>
        <dbReference type="ARBA" id="ARBA00023242"/>
    </source>
</evidence>
<proteinExistence type="predicted"/>
<evidence type="ECO:0000256" key="1">
    <source>
        <dbReference type="ARBA" id="ARBA00004123"/>
    </source>
</evidence>
<dbReference type="InParanoid" id="C5KMQ3"/>
<feature type="region of interest" description="Disordered" evidence="3">
    <location>
        <begin position="449"/>
        <end position="477"/>
    </location>
</feature>
<evidence type="ECO:0000313" key="5">
    <source>
        <dbReference type="EMBL" id="EER14211.1"/>
    </source>
</evidence>
<name>C5KMQ3_PERM5</name>
<dbReference type="InterPro" id="IPR012916">
    <property type="entry name" value="RED_N"/>
</dbReference>
<dbReference type="OMA" id="TEMIAAM"/>
<dbReference type="GeneID" id="9060248"/>
<dbReference type="InterPro" id="IPR039896">
    <property type="entry name" value="Red-like"/>
</dbReference>
<feature type="region of interest" description="Disordered" evidence="3">
    <location>
        <begin position="12"/>
        <end position="72"/>
    </location>
</feature>
<keyword evidence="6" id="KW-1185">Reference proteome</keyword>
<feature type="compositionally biased region" description="Basic residues" evidence="3">
    <location>
        <begin position="25"/>
        <end position="45"/>
    </location>
</feature>
<dbReference type="OrthoDB" id="3366823at2759"/>
<dbReference type="PANTHER" id="PTHR12765">
    <property type="entry name" value="RED PROTEIN IK FACTOR CYTOKINE IK"/>
    <property type="match status" value="1"/>
</dbReference>
<feature type="region of interest" description="Disordered" evidence="3">
    <location>
        <begin position="137"/>
        <end position="167"/>
    </location>
</feature>
<dbReference type="GO" id="GO:0005634">
    <property type="term" value="C:nucleus"/>
    <property type="evidence" value="ECO:0007669"/>
    <property type="project" value="UniProtKB-SubCell"/>
</dbReference>
<organism evidence="6">
    <name type="scientific">Perkinsus marinus (strain ATCC 50983 / TXsc)</name>
    <dbReference type="NCBI Taxonomy" id="423536"/>
    <lineage>
        <taxon>Eukaryota</taxon>
        <taxon>Sar</taxon>
        <taxon>Alveolata</taxon>
        <taxon>Perkinsozoa</taxon>
        <taxon>Perkinsea</taxon>
        <taxon>Perkinsida</taxon>
        <taxon>Perkinsidae</taxon>
        <taxon>Perkinsus</taxon>
    </lineage>
</organism>
<dbReference type="Pfam" id="PF07808">
    <property type="entry name" value="RED_N"/>
    <property type="match status" value="1"/>
</dbReference>
<reference evidence="5 6" key="1">
    <citation type="submission" date="2008-07" db="EMBL/GenBank/DDBJ databases">
        <authorList>
            <person name="El-Sayed N."/>
            <person name="Caler E."/>
            <person name="Inman J."/>
            <person name="Amedeo P."/>
            <person name="Hass B."/>
            <person name="Wortman J."/>
        </authorList>
    </citation>
    <scope>NUCLEOTIDE SEQUENCE [LARGE SCALE GENOMIC DNA]</scope>
    <source>
        <strain evidence="6">ATCC 50983 / TXsc</strain>
    </source>
</reference>
<keyword evidence="2" id="KW-0539">Nucleus</keyword>